<dbReference type="Pfam" id="PF06439">
    <property type="entry name" value="3keto-disac_hyd"/>
    <property type="match status" value="1"/>
</dbReference>
<feature type="domain" description="3-keto-alpha-glucoside-1,2-lyase/3-keto-2-hydroxy-glucal hydratase" evidence="2">
    <location>
        <begin position="14"/>
        <end position="208"/>
    </location>
</feature>
<protein>
    <recommendedName>
        <fullName evidence="2">3-keto-alpha-glucoside-1,2-lyase/3-keto-2-hydroxy-glucal hydratase domain-containing protein</fullName>
    </recommendedName>
</protein>
<accession>A0A381NYY9</accession>
<name>A0A381NYY9_9ZZZZ</name>
<feature type="non-terminal residue" evidence="3">
    <location>
        <position position="1"/>
    </location>
</feature>
<dbReference type="EMBL" id="UINC01000703">
    <property type="protein sequence ID" value="SUZ59852.1"/>
    <property type="molecule type" value="Genomic_DNA"/>
</dbReference>
<dbReference type="Gene3D" id="2.60.120.560">
    <property type="entry name" value="Exo-inulinase, domain 1"/>
    <property type="match status" value="1"/>
</dbReference>
<dbReference type="InterPro" id="IPR010496">
    <property type="entry name" value="AL/BT2_dom"/>
</dbReference>
<feature type="region of interest" description="Disordered" evidence="1">
    <location>
        <begin position="171"/>
        <end position="198"/>
    </location>
</feature>
<gene>
    <name evidence="3" type="ORF">METZ01_LOCUS12706</name>
</gene>
<dbReference type="AlphaFoldDB" id="A0A381NYY9"/>
<feature type="compositionally biased region" description="Basic and acidic residues" evidence="1">
    <location>
        <begin position="186"/>
        <end position="196"/>
    </location>
</feature>
<sequence length="334" mass="37173">VEPGEVPGSPPSDAIILFDGSQESFKANWEHEKPKRKKNWKVMNGALISVDGAGDLLSKAFFADCQLHIEWAAPSKIVGSGQGRGNSGVFLMGETEVQVLDNYNNPTYPDGFAGSVYGVMPPMVNALNGPGEWQTYDIIFRRPVHGDGKVLDGGSLTVLLNGIVIQDGTPLEGGGVHKKRSQPRPFPDKGPLKLQDHGNPVQFRNIWYRELRKRPIEGGTDGKLSFESTIAKRAETAANIRKDAATRKGKDKLLRLMESLCYQEDAGTIIIVDKLRKEFIRKVQTNPNGREDDILQINNAVKYLVKHQRMRADHPDIEILKKIIKDNGWKTRDK</sequence>
<evidence type="ECO:0000313" key="3">
    <source>
        <dbReference type="EMBL" id="SUZ59852.1"/>
    </source>
</evidence>
<evidence type="ECO:0000259" key="2">
    <source>
        <dbReference type="Pfam" id="PF06439"/>
    </source>
</evidence>
<evidence type="ECO:0000256" key="1">
    <source>
        <dbReference type="SAM" id="MobiDB-lite"/>
    </source>
</evidence>
<organism evidence="3">
    <name type="scientific">marine metagenome</name>
    <dbReference type="NCBI Taxonomy" id="408172"/>
    <lineage>
        <taxon>unclassified sequences</taxon>
        <taxon>metagenomes</taxon>
        <taxon>ecological metagenomes</taxon>
    </lineage>
</organism>
<proteinExistence type="predicted"/>
<reference evidence="3" key="1">
    <citation type="submission" date="2018-05" db="EMBL/GenBank/DDBJ databases">
        <authorList>
            <person name="Lanie J.A."/>
            <person name="Ng W.-L."/>
            <person name="Kazmierczak K.M."/>
            <person name="Andrzejewski T.M."/>
            <person name="Davidsen T.M."/>
            <person name="Wayne K.J."/>
            <person name="Tettelin H."/>
            <person name="Glass J.I."/>
            <person name="Rusch D."/>
            <person name="Podicherti R."/>
            <person name="Tsui H.-C.T."/>
            <person name="Winkler M.E."/>
        </authorList>
    </citation>
    <scope>NUCLEOTIDE SEQUENCE</scope>
</reference>
<dbReference type="GO" id="GO:0016787">
    <property type="term" value="F:hydrolase activity"/>
    <property type="evidence" value="ECO:0007669"/>
    <property type="project" value="InterPro"/>
</dbReference>